<reference evidence="1" key="2">
    <citation type="journal article" date="2015" name="Data Brief">
        <title>Shoot transcriptome of the giant reed, Arundo donax.</title>
        <authorList>
            <person name="Barrero R.A."/>
            <person name="Guerrero F.D."/>
            <person name="Moolhuijzen P."/>
            <person name="Goolsby J.A."/>
            <person name="Tidwell J."/>
            <person name="Bellgard S.E."/>
            <person name="Bellgard M.I."/>
        </authorList>
    </citation>
    <scope>NUCLEOTIDE SEQUENCE</scope>
    <source>
        <tissue evidence="1">Shoot tissue taken approximately 20 cm above the soil surface</tissue>
    </source>
</reference>
<name>A0A0A8ZD81_ARUDO</name>
<dbReference type="EMBL" id="GBRH01265058">
    <property type="protein sequence ID" value="JAD32837.1"/>
    <property type="molecule type" value="Transcribed_RNA"/>
</dbReference>
<reference evidence="1" key="1">
    <citation type="submission" date="2014-09" db="EMBL/GenBank/DDBJ databases">
        <authorList>
            <person name="Magalhaes I.L.F."/>
            <person name="Oliveira U."/>
            <person name="Santos F.R."/>
            <person name="Vidigal T.H.D.A."/>
            <person name="Brescovit A.D."/>
            <person name="Santos A.J."/>
        </authorList>
    </citation>
    <scope>NUCLEOTIDE SEQUENCE</scope>
    <source>
        <tissue evidence="1">Shoot tissue taken approximately 20 cm above the soil surface</tissue>
    </source>
</reference>
<dbReference type="AlphaFoldDB" id="A0A0A8ZD81"/>
<proteinExistence type="predicted"/>
<protein>
    <submittedName>
        <fullName evidence="1">Uncharacterized protein</fullName>
    </submittedName>
</protein>
<sequence>MLFVGPNKVLFVYSVLELMTRRW</sequence>
<evidence type="ECO:0000313" key="1">
    <source>
        <dbReference type="EMBL" id="JAD32837.1"/>
    </source>
</evidence>
<organism evidence="1">
    <name type="scientific">Arundo donax</name>
    <name type="common">Giant reed</name>
    <name type="synonym">Donax arundinaceus</name>
    <dbReference type="NCBI Taxonomy" id="35708"/>
    <lineage>
        <taxon>Eukaryota</taxon>
        <taxon>Viridiplantae</taxon>
        <taxon>Streptophyta</taxon>
        <taxon>Embryophyta</taxon>
        <taxon>Tracheophyta</taxon>
        <taxon>Spermatophyta</taxon>
        <taxon>Magnoliopsida</taxon>
        <taxon>Liliopsida</taxon>
        <taxon>Poales</taxon>
        <taxon>Poaceae</taxon>
        <taxon>PACMAD clade</taxon>
        <taxon>Arundinoideae</taxon>
        <taxon>Arundineae</taxon>
        <taxon>Arundo</taxon>
    </lineage>
</organism>
<accession>A0A0A8ZD81</accession>